<feature type="compositionally biased region" description="Low complexity" evidence="1">
    <location>
        <begin position="121"/>
        <end position="149"/>
    </location>
</feature>
<organism evidence="3 4">
    <name type="scientific">Monoglobus pectinilyticus</name>
    <dbReference type="NCBI Taxonomy" id="1981510"/>
    <lineage>
        <taxon>Bacteria</taxon>
        <taxon>Bacillati</taxon>
        <taxon>Bacillota</taxon>
        <taxon>Clostridia</taxon>
        <taxon>Monoglobales</taxon>
        <taxon>Monoglobaceae</taxon>
        <taxon>Monoglobus</taxon>
    </lineage>
</organism>
<dbReference type="EMBL" id="CP020991">
    <property type="protein sequence ID" value="AUO18598.1"/>
    <property type="molecule type" value="Genomic_DNA"/>
</dbReference>
<gene>
    <name evidence="3" type="ORF">B9O19_00414</name>
</gene>
<evidence type="ECO:0000313" key="4">
    <source>
        <dbReference type="Proteomes" id="UP000235589"/>
    </source>
</evidence>
<dbReference type="KEGG" id="mpec:B9O19_00414"/>
<dbReference type="RefSeq" id="WP_179947307.1">
    <property type="nucleotide sequence ID" value="NZ_CP020991.1"/>
</dbReference>
<feature type="region of interest" description="Disordered" evidence="1">
    <location>
        <begin position="118"/>
        <end position="156"/>
    </location>
</feature>
<sequence length="156" mass="16356">MTFDQAVEKVQGIMKDANVNDMDSVAIQIHFTNKDCEGTMYISTKNGQIDVQGYDYKDCDAAIELMYGDLTKILTGRLNAATAIEKGTVTVTGNADALSAISSCAKKPAVKKAAAKKTTAKKAASTEPAAKKATISAAKPAAAKTTSKTTAKKTTK</sequence>
<dbReference type="InterPro" id="IPR036527">
    <property type="entry name" value="SCP2_sterol-bd_dom_sf"/>
</dbReference>
<protein>
    <submittedName>
        <fullName evidence="3">SCP-2 sterol transfer family</fullName>
    </submittedName>
</protein>
<dbReference type="Gene3D" id="3.30.1050.10">
    <property type="entry name" value="SCP2 sterol-binding domain"/>
    <property type="match status" value="1"/>
</dbReference>
<dbReference type="SUPFAM" id="SSF55718">
    <property type="entry name" value="SCP-like"/>
    <property type="match status" value="1"/>
</dbReference>
<evidence type="ECO:0000259" key="2">
    <source>
        <dbReference type="Pfam" id="PF02036"/>
    </source>
</evidence>
<feature type="domain" description="SCP2" evidence="2">
    <location>
        <begin position="29"/>
        <end position="102"/>
    </location>
</feature>
<reference evidence="3 4" key="1">
    <citation type="submission" date="2017-04" db="EMBL/GenBank/DDBJ databases">
        <title>Monoglobus pectinilyticus 14 draft genome.</title>
        <authorList>
            <person name="Kim C."/>
            <person name="Rosendale D.I."/>
            <person name="Kelly W.J."/>
            <person name="Tannock G.W."/>
            <person name="Patchett M.L."/>
            <person name="Jordens J.Z."/>
        </authorList>
    </citation>
    <scope>NUCLEOTIDE SEQUENCE [LARGE SCALE GENOMIC DNA]</scope>
    <source>
        <strain evidence="3 4">14</strain>
    </source>
</reference>
<evidence type="ECO:0000256" key="1">
    <source>
        <dbReference type="SAM" id="MobiDB-lite"/>
    </source>
</evidence>
<dbReference type="Pfam" id="PF02036">
    <property type="entry name" value="SCP2"/>
    <property type="match status" value="1"/>
</dbReference>
<name>A0A2K9P1Y8_9FIRM</name>
<proteinExistence type="predicted"/>
<dbReference type="Proteomes" id="UP000235589">
    <property type="component" value="Chromosome"/>
</dbReference>
<accession>A0A2K9P1Y8</accession>
<dbReference type="InterPro" id="IPR003033">
    <property type="entry name" value="SCP2_sterol-bd_dom"/>
</dbReference>
<dbReference type="AlphaFoldDB" id="A0A2K9P1Y8"/>
<dbReference type="GeneID" id="98061842"/>
<evidence type="ECO:0000313" key="3">
    <source>
        <dbReference type="EMBL" id="AUO18598.1"/>
    </source>
</evidence>
<keyword evidence="4" id="KW-1185">Reference proteome</keyword>